<dbReference type="AlphaFoldDB" id="A0A368JD59"/>
<feature type="transmembrane region" description="Helical" evidence="1">
    <location>
        <begin position="113"/>
        <end position="133"/>
    </location>
</feature>
<protein>
    <submittedName>
        <fullName evidence="3">CPBP family intramembrane metalloprotease</fullName>
    </submittedName>
</protein>
<accession>A0A368JD59</accession>
<proteinExistence type="predicted"/>
<keyword evidence="3" id="KW-0482">Metalloprotease</keyword>
<dbReference type="InterPro" id="IPR003675">
    <property type="entry name" value="Rce1/LyrA-like_dom"/>
</dbReference>
<keyword evidence="1" id="KW-0812">Transmembrane</keyword>
<dbReference type="Pfam" id="PF02517">
    <property type="entry name" value="Rce1-like"/>
    <property type="match status" value="1"/>
</dbReference>
<dbReference type="OrthoDB" id="952955at2"/>
<feature type="transmembrane region" description="Helical" evidence="1">
    <location>
        <begin position="145"/>
        <end position="164"/>
    </location>
</feature>
<feature type="transmembrane region" description="Helical" evidence="1">
    <location>
        <begin position="171"/>
        <end position="188"/>
    </location>
</feature>
<evidence type="ECO:0000313" key="3">
    <source>
        <dbReference type="EMBL" id="RCR65610.1"/>
    </source>
</evidence>
<keyword evidence="3" id="KW-0645">Protease</keyword>
<dbReference type="GO" id="GO:0006508">
    <property type="term" value="P:proteolysis"/>
    <property type="evidence" value="ECO:0007669"/>
    <property type="project" value="UniProtKB-KW"/>
</dbReference>
<reference evidence="3 4" key="1">
    <citation type="submission" date="2018-07" db="EMBL/GenBank/DDBJ databases">
        <title>Genome analysis of Larkinella rosea.</title>
        <authorList>
            <person name="Zhou Z."/>
            <person name="Wang G."/>
        </authorList>
    </citation>
    <scope>NUCLEOTIDE SEQUENCE [LARGE SCALE GENOMIC DNA]</scope>
    <source>
        <strain evidence="4">zzj9</strain>
    </source>
</reference>
<dbReference type="GO" id="GO:0008237">
    <property type="term" value="F:metallopeptidase activity"/>
    <property type="evidence" value="ECO:0007669"/>
    <property type="project" value="UniProtKB-KW"/>
</dbReference>
<feature type="transmembrane region" description="Helical" evidence="1">
    <location>
        <begin position="34"/>
        <end position="50"/>
    </location>
</feature>
<keyword evidence="3" id="KW-0378">Hydrolase</keyword>
<dbReference type="EMBL" id="QOWE01000039">
    <property type="protein sequence ID" value="RCR65610.1"/>
    <property type="molecule type" value="Genomic_DNA"/>
</dbReference>
<feature type="transmembrane region" description="Helical" evidence="1">
    <location>
        <begin position="89"/>
        <end position="106"/>
    </location>
</feature>
<dbReference type="GO" id="GO:0004175">
    <property type="term" value="F:endopeptidase activity"/>
    <property type="evidence" value="ECO:0007669"/>
    <property type="project" value="UniProtKB-ARBA"/>
</dbReference>
<keyword evidence="1" id="KW-1133">Transmembrane helix</keyword>
<feature type="transmembrane region" description="Helical" evidence="1">
    <location>
        <begin position="57"/>
        <end position="77"/>
    </location>
</feature>
<gene>
    <name evidence="3" type="ORF">DUE52_30890</name>
</gene>
<evidence type="ECO:0000259" key="2">
    <source>
        <dbReference type="Pfam" id="PF02517"/>
    </source>
</evidence>
<keyword evidence="4" id="KW-1185">Reference proteome</keyword>
<organism evidence="3 4">
    <name type="scientific">Larkinella punicea</name>
    <dbReference type="NCBI Taxonomy" id="2315727"/>
    <lineage>
        <taxon>Bacteria</taxon>
        <taxon>Pseudomonadati</taxon>
        <taxon>Bacteroidota</taxon>
        <taxon>Cytophagia</taxon>
        <taxon>Cytophagales</taxon>
        <taxon>Spirosomataceae</taxon>
        <taxon>Larkinella</taxon>
    </lineage>
</organism>
<feature type="domain" description="CAAX prenyl protease 2/Lysostaphin resistance protein A-like" evidence="2">
    <location>
        <begin position="36"/>
        <end position="184"/>
    </location>
</feature>
<evidence type="ECO:0000313" key="4">
    <source>
        <dbReference type="Proteomes" id="UP000253383"/>
    </source>
</evidence>
<dbReference type="Proteomes" id="UP000253383">
    <property type="component" value="Unassembled WGS sequence"/>
</dbReference>
<comment type="caution">
    <text evidence="3">The sequence shown here is derived from an EMBL/GenBank/DDBJ whole genome shotgun (WGS) entry which is preliminary data.</text>
</comment>
<keyword evidence="1" id="KW-0472">Membrane</keyword>
<evidence type="ECO:0000256" key="1">
    <source>
        <dbReference type="SAM" id="Phobius"/>
    </source>
</evidence>
<dbReference type="GO" id="GO:0080120">
    <property type="term" value="P:CAAX-box protein maturation"/>
    <property type="evidence" value="ECO:0007669"/>
    <property type="project" value="UniProtKB-ARBA"/>
</dbReference>
<sequence>MIFILIIDKEILPWIGEPSIYATHYKIDDLLEEIGLFYGVFLVTILIPIFEELAFRLFLKPSGFTIAISVALLLFFFTGDVYYIDSFSYYLRILVCLIVFFVIRRFDKKVLEVYSSVSPSSWIIVSSAIFSLAHITNFDPIHYSVWYLYPIYVLPQFFMGLIASTIRINNGFIWSVLLHMLINGFGAWPKLIT</sequence>
<name>A0A368JD59_9BACT</name>